<keyword evidence="3" id="KW-1185">Reference proteome</keyword>
<dbReference type="AlphaFoldDB" id="A0A8E5HU79"/>
<feature type="coiled-coil region" evidence="1">
    <location>
        <begin position="408"/>
        <end position="438"/>
    </location>
</feature>
<dbReference type="EMBL" id="CP072756">
    <property type="protein sequence ID" value="QUC21495.1"/>
    <property type="molecule type" value="Genomic_DNA"/>
</dbReference>
<accession>A0A8E5HU79</accession>
<dbReference type="OrthoDB" id="5220943at2759"/>
<reference evidence="2" key="1">
    <citation type="submission" date="2020-03" db="EMBL/GenBank/DDBJ databases">
        <title>A mixture of massive structural variations and highly conserved coding sequences in Ustilaginoidea virens genome.</title>
        <authorList>
            <person name="Zhang K."/>
            <person name="Zhao Z."/>
            <person name="Zhang Z."/>
            <person name="Li Y."/>
            <person name="Hsiang T."/>
            <person name="Sun W."/>
        </authorList>
    </citation>
    <scope>NUCLEOTIDE SEQUENCE</scope>
    <source>
        <strain evidence="2">UV-8b</strain>
    </source>
</reference>
<organism evidence="2 3">
    <name type="scientific">Ustilaginoidea virens</name>
    <name type="common">Rice false smut fungus</name>
    <name type="synonym">Villosiclava virens</name>
    <dbReference type="NCBI Taxonomy" id="1159556"/>
    <lineage>
        <taxon>Eukaryota</taxon>
        <taxon>Fungi</taxon>
        <taxon>Dikarya</taxon>
        <taxon>Ascomycota</taxon>
        <taxon>Pezizomycotina</taxon>
        <taxon>Sordariomycetes</taxon>
        <taxon>Hypocreomycetidae</taxon>
        <taxon>Hypocreales</taxon>
        <taxon>Clavicipitaceae</taxon>
        <taxon>Ustilaginoidea</taxon>
    </lineage>
</organism>
<evidence type="ECO:0000313" key="2">
    <source>
        <dbReference type="EMBL" id="QUC21495.1"/>
    </source>
</evidence>
<dbReference type="KEGG" id="uvi:66066515"/>
<protein>
    <submittedName>
        <fullName evidence="2">Uncharacterized protein</fullName>
    </submittedName>
</protein>
<keyword evidence="1" id="KW-0175">Coiled coil</keyword>
<name>A0A8E5HU79_USTVR</name>
<dbReference type="Proteomes" id="UP000027002">
    <property type="component" value="Chromosome 4"/>
</dbReference>
<evidence type="ECO:0000256" key="1">
    <source>
        <dbReference type="SAM" id="Coils"/>
    </source>
</evidence>
<proteinExistence type="predicted"/>
<evidence type="ECO:0000313" key="3">
    <source>
        <dbReference type="Proteomes" id="UP000027002"/>
    </source>
</evidence>
<dbReference type="RefSeq" id="XP_042999168.1">
    <property type="nucleotide sequence ID" value="XM_043143235.1"/>
</dbReference>
<sequence>MSAQQNTAPPVIFPGGIMQRRLLDALENNESYYELAIELVELGIRLQNDPDLARQGVNMATTAHSLRRQQQCNWELIVLLLSMERSAVRAVILGTVAHDAACGMLKAYTKPHNESYSQGIYVIGLKKAGTAGLFLNQHELRRLIKGVEDYILGAQIFAAKALTQCTSGERALVRWIKSVDGNMPINYRAAPAGRPERAKFIQSQKEVETARLLVESLNRRLLASASVASPATASGAAPRQVQSPLYVGCSANLEQRLGNYAPTQRMTKINKPLALTVCILQAQKVDIQLDAHVVLQTWKPEQLALAEQLVISLAGSLIHQTGFNLIPGGTNSGSAAGIGRAEEKILSGRPGYLQANLDASLQDRRQRRDFEYRLQQIDAEIDACFEEAKRGYPQDHTQIVAFTSRPAAATIETARLDLERLNQQLREAEIANQRAKSMWSVMKAGWPDLCTRAEDEYDRAMGEVADQAMGDVDDE</sequence>
<gene>
    <name evidence="2" type="ORF">UV8b_05738</name>
</gene>
<dbReference type="GeneID" id="66066515"/>